<evidence type="ECO:0000313" key="2">
    <source>
        <dbReference type="Proteomes" id="UP000499080"/>
    </source>
</evidence>
<accession>A0A4Y2EUU9</accession>
<keyword evidence="2" id="KW-1185">Reference proteome</keyword>
<comment type="caution">
    <text evidence="1">The sequence shown here is derived from an EMBL/GenBank/DDBJ whole genome shotgun (WGS) entry which is preliminary data.</text>
</comment>
<reference evidence="1 2" key="1">
    <citation type="journal article" date="2019" name="Sci. Rep.">
        <title>Orb-weaving spider Araneus ventricosus genome elucidates the spidroin gene catalogue.</title>
        <authorList>
            <person name="Kono N."/>
            <person name="Nakamura H."/>
            <person name="Ohtoshi R."/>
            <person name="Moran D.A.P."/>
            <person name="Shinohara A."/>
            <person name="Yoshida Y."/>
            <person name="Fujiwara M."/>
            <person name="Mori M."/>
            <person name="Tomita M."/>
            <person name="Arakawa K."/>
        </authorList>
    </citation>
    <scope>NUCLEOTIDE SEQUENCE [LARGE SCALE GENOMIC DNA]</scope>
</reference>
<evidence type="ECO:0000313" key="1">
    <source>
        <dbReference type="EMBL" id="GBM31685.1"/>
    </source>
</evidence>
<dbReference type="EMBL" id="BGPR01000690">
    <property type="protein sequence ID" value="GBM31685.1"/>
    <property type="molecule type" value="Genomic_DNA"/>
</dbReference>
<sequence>MVCFGPSCSPEIPLFNRFRNVWQGIKQINFQGIELEENVEEFKSPTIDFLISVNKGLIIRDNYKEVIELTLAVLGNPPEKIHWRAPGASIRLGI</sequence>
<dbReference type="Proteomes" id="UP000499080">
    <property type="component" value="Unassembled WGS sequence"/>
</dbReference>
<gene>
    <name evidence="1" type="ORF">AVEN_101298_1</name>
</gene>
<dbReference type="AlphaFoldDB" id="A0A4Y2EUU9"/>
<organism evidence="1 2">
    <name type="scientific">Araneus ventricosus</name>
    <name type="common">Orbweaver spider</name>
    <name type="synonym">Epeira ventricosa</name>
    <dbReference type="NCBI Taxonomy" id="182803"/>
    <lineage>
        <taxon>Eukaryota</taxon>
        <taxon>Metazoa</taxon>
        <taxon>Ecdysozoa</taxon>
        <taxon>Arthropoda</taxon>
        <taxon>Chelicerata</taxon>
        <taxon>Arachnida</taxon>
        <taxon>Araneae</taxon>
        <taxon>Araneomorphae</taxon>
        <taxon>Entelegynae</taxon>
        <taxon>Araneoidea</taxon>
        <taxon>Araneidae</taxon>
        <taxon>Araneus</taxon>
    </lineage>
</organism>
<name>A0A4Y2EUU9_ARAVE</name>
<protein>
    <submittedName>
        <fullName evidence="1">Uncharacterized protein</fullName>
    </submittedName>
</protein>
<proteinExistence type="predicted"/>